<sequence>MMKEESVKKAYEIAKERYAAVGIDTDKVLDQMQDFHLSMHCWQADDVAGFENQGGSLTGGIQVNGNYPGKARNIDELRADILYAMSLIPGKHRLNLHEIYGDFGDKFVDRDQCSVEHFQSWIDWGKANDIKLDFNSTSFSHPKSGDLSLSNPDKGIRDFWIEHSKRCRAIAQAMGEAQQDPCIMNTWVHDGSKDITVNRYMYRELLKDSLDQIFEHKYDWMKDCVESKVFGIGLESYTVGSNDFYTSYAAKNDMMITLDTGHFHPTESVADKVSAMLLFVPELMLHVSRPIRWDSDHVTIMDDPTMDLFSEIVRAGALNRVHYGLDYFDGTLNRIGAYVIGSRAAQKCMLRALLEPTETLRKYELADKRFQRLALLEECKNLPWNAVYDMFCLKNNVPVGESYIAEVEGYERDVTSKR</sequence>
<feature type="binding site" evidence="6">
    <location>
        <position position="262"/>
    </location>
    <ligand>
        <name>Mn(2+)</name>
        <dbReference type="ChEBI" id="CHEBI:29035"/>
    </ligand>
</feature>
<dbReference type="InterPro" id="IPR036237">
    <property type="entry name" value="Xyl_isomerase-like_sf"/>
</dbReference>
<dbReference type="PANTHER" id="PTHR30268">
    <property type="entry name" value="L-RHAMNOSE ISOMERASE"/>
    <property type="match status" value="1"/>
</dbReference>
<evidence type="ECO:0000256" key="6">
    <source>
        <dbReference type="HAMAP-Rule" id="MF_00541"/>
    </source>
</evidence>
<reference evidence="8" key="1">
    <citation type="submission" date="2019-02" db="EMBL/GenBank/DDBJ databases">
        <title>Isolation and identification of novel species under the genus Muribaculum.</title>
        <authorList>
            <person name="Miyake S."/>
            <person name="Ding Y."/>
            <person name="Low A."/>
            <person name="Soh M."/>
            <person name="Seedorf H."/>
        </authorList>
    </citation>
    <scope>NUCLEOTIDE SEQUENCE [LARGE SCALE GENOMIC DNA]</scope>
    <source>
        <strain evidence="8">H5</strain>
    </source>
</reference>
<evidence type="ECO:0000313" key="7">
    <source>
        <dbReference type="EMBL" id="QCD43622.1"/>
    </source>
</evidence>
<dbReference type="GO" id="GO:0019301">
    <property type="term" value="P:rhamnose catabolic process"/>
    <property type="evidence" value="ECO:0007669"/>
    <property type="project" value="UniProtKB-UniRule"/>
</dbReference>
<keyword evidence="5 6" id="KW-0684">Rhamnose metabolism</keyword>
<evidence type="ECO:0000256" key="4">
    <source>
        <dbReference type="ARBA" id="ARBA00023235"/>
    </source>
</evidence>
<evidence type="ECO:0000256" key="1">
    <source>
        <dbReference type="ARBA" id="ARBA00022490"/>
    </source>
</evidence>
<keyword evidence="3 6" id="KW-0464">Manganese</keyword>
<keyword evidence="8" id="KW-1185">Reference proteome</keyword>
<dbReference type="UniPathway" id="UPA00541">
    <property type="reaction ID" value="UER00601"/>
</dbReference>
<evidence type="ECO:0000256" key="2">
    <source>
        <dbReference type="ARBA" id="ARBA00022723"/>
    </source>
</evidence>
<dbReference type="EC" id="5.3.1.14" evidence="6"/>
<comment type="catalytic activity">
    <reaction evidence="6">
        <text>L-rhamnopyranose = L-rhamnulose</text>
        <dbReference type="Rhea" id="RHEA:23160"/>
        <dbReference type="ChEBI" id="CHEBI:17897"/>
        <dbReference type="ChEBI" id="CHEBI:62346"/>
        <dbReference type="EC" id="5.3.1.14"/>
    </reaction>
</comment>
<dbReference type="NCBIfam" id="NF002203">
    <property type="entry name" value="PRK01076.1"/>
    <property type="match status" value="1"/>
</dbReference>
<protein>
    <recommendedName>
        <fullName evidence="6">L-rhamnose isomerase</fullName>
        <ecNumber evidence="6">5.3.1.14</ecNumber>
    </recommendedName>
</protein>
<name>A0A4P7W6P1_9BACT</name>
<dbReference type="Pfam" id="PF06134">
    <property type="entry name" value="RhaA"/>
    <property type="match status" value="1"/>
</dbReference>
<keyword evidence="4 6" id="KW-0413">Isomerase</keyword>
<dbReference type="GO" id="GO:0008740">
    <property type="term" value="F:L-rhamnose isomerase activity"/>
    <property type="evidence" value="ECO:0007669"/>
    <property type="project" value="UniProtKB-UniRule"/>
</dbReference>
<evidence type="ECO:0000256" key="5">
    <source>
        <dbReference type="ARBA" id="ARBA00023308"/>
    </source>
</evidence>
<dbReference type="SUPFAM" id="SSF51658">
    <property type="entry name" value="Xylose isomerase-like"/>
    <property type="match status" value="1"/>
</dbReference>
<dbReference type="Gene3D" id="3.20.20.150">
    <property type="entry name" value="Divalent-metal-dependent TIM barrel enzymes"/>
    <property type="match status" value="1"/>
</dbReference>
<dbReference type="GO" id="GO:0030145">
    <property type="term" value="F:manganese ion binding"/>
    <property type="evidence" value="ECO:0007669"/>
    <property type="project" value="UniProtKB-UniRule"/>
</dbReference>
<accession>A0A4P7W6P1</accession>
<comment type="similarity">
    <text evidence="6">Belongs to the rhamnose isomerase family.</text>
</comment>
<dbReference type="AlphaFoldDB" id="A0A4P7W6P1"/>
<dbReference type="Proteomes" id="UP000297149">
    <property type="component" value="Chromosome"/>
</dbReference>
<evidence type="ECO:0000313" key="8">
    <source>
        <dbReference type="Proteomes" id="UP000297149"/>
    </source>
</evidence>
<dbReference type="HAMAP" id="MF_00541">
    <property type="entry name" value="RhaA"/>
    <property type="match status" value="1"/>
</dbReference>
<dbReference type="InterPro" id="IPR009308">
    <property type="entry name" value="Rhamnose_isomerase"/>
</dbReference>
<dbReference type="PANTHER" id="PTHR30268:SF0">
    <property type="entry name" value="L-RHAMNOSE ISOMERASE"/>
    <property type="match status" value="1"/>
</dbReference>
<keyword evidence="1 6" id="KW-0963">Cytoplasm</keyword>
<feature type="binding site" evidence="6">
    <location>
        <position position="296"/>
    </location>
    <ligand>
        <name>Mn(2+)</name>
        <dbReference type="ChEBI" id="CHEBI:29035"/>
    </ligand>
</feature>
<feature type="binding site" evidence="6">
    <location>
        <position position="294"/>
    </location>
    <ligand>
        <name>Mn(2+)</name>
        <dbReference type="ChEBI" id="CHEBI:29035"/>
    </ligand>
</feature>
<dbReference type="GO" id="GO:0005737">
    <property type="term" value="C:cytoplasm"/>
    <property type="evidence" value="ECO:0007669"/>
    <property type="project" value="UniProtKB-SubCell"/>
</dbReference>
<comment type="pathway">
    <text evidence="6">Carbohydrate degradation; L-rhamnose degradation; glycerone phosphate from L-rhamnose: step 1/3.</text>
</comment>
<dbReference type="GO" id="GO:0019324">
    <property type="term" value="P:L-lyxose metabolic process"/>
    <property type="evidence" value="ECO:0007669"/>
    <property type="project" value="TreeGrafter"/>
</dbReference>
<dbReference type="KEGG" id="ddb:E7747_00880"/>
<dbReference type="InterPro" id="IPR050337">
    <property type="entry name" value="L-rhamnose_isomerase"/>
</dbReference>
<keyword evidence="2 6" id="KW-0479">Metal-binding</keyword>
<dbReference type="RefSeq" id="WP_123613349.1">
    <property type="nucleotide sequence ID" value="NZ_CBFGAE010000012.1"/>
</dbReference>
<dbReference type="EMBL" id="CP039396">
    <property type="protein sequence ID" value="QCD43622.1"/>
    <property type="molecule type" value="Genomic_DNA"/>
</dbReference>
<comment type="cofactor">
    <cofactor evidence="6">
        <name>Mn(2+)</name>
        <dbReference type="ChEBI" id="CHEBI:29035"/>
    </cofactor>
    <text evidence="6">Binds 1 Mn(2+) ion per subunit.</text>
</comment>
<comment type="subcellular location">
    <subcellularLocation>
        <location evidence="6">Cytoplasm</location>
    </subcellularLocation>
</comment>
<gene>
    <name evidence="6" type="primary">rhaA</name>
    <name evidence="7" type="ORF">E7747_00880</name>
</gene>
<proteinExistence type="inferred from homology"/>
<comment type="function">
    <text evidence="6">Catalyzes the interconversion of L-rhamnose and L-rhamnulose.</text>
</comment>
<organism evidence="7 8">
    <name type="scientific">Duncaniella dubosii</name>
    <dbReference type="NCBI Taxonomy" id="2518971"/>
    <lineage>
        <taxon>Bacteria</taxon>
        <taxon>Pseudomonadati</taxon>
        <taxon>Bacteroidota</taxon>
        <taxon>Bacteroidia</taxon>
        <taxon>Bacteroidales</taxon>
        <taxon>Muribaculaceae</taxon>
        <taxon>Duncaniella</taxon>
    </lineage>
</organism>
<evidence type="ECO:0000256" key="3">
    <source>
        <dbReference type="ARBA" id="ARBA00023211"/>
    </source>
</evidence>